<keyword evidence="2" id="KW-1185">Reference proteome</keyword>
<organism evidence="1 2">
    <name type="scientific">Corchorus olitorius</name>
    <dbReference type="NCBI Taxonomy" id="93759"/>
    <lineage>
        <taxon>Eukaryota</taxon>
        <taxon>Viridiplantae</taxon>
        <taxon>Streptophyta</taxon>
        <taxon>Embryophyta</taxon>
        <taxon>Tracheophyta</taxon>
        <taxon>Spermatophyta</taxon>
        <taxon>Magnoliopsida</taxon>
        <taxon>eudicotyledons</taxon>
        <taxon>Gunneridae</taxon>
        <taxon>Pentapetalae</taxon>
        <taxon>rosids</taxon>
        <taxon>malvids</taxon>
        <taxon>Malvales</taxon>
        <taxon>Malvaceae</taxon>
        <taxon>Grewioideae</taxon>
        <taxon>Apeibeae</taxon>
        <taxon>Corchorus</taxon>
    </lineage>
</organism>
<proteinExistence type="predicted"/>
<reference evidence="2" key="1">
    <citation type="submission" date="2013-09" db="EMBL/GenBank/DDBJ databases">
        <title>Corchorus olitorius genome sequencing.</title>
        <authorList>
            <person name="Alam M."/>
            <person name="Haque M.S."/>
            <person name="Islam M.S."/>
            <person name="Emdad E.M."/>
            <person name="Islam M.M."/>
            <person name="Ahmed B."/>
            <person name="Halim A."/>
            <person name="Hossen Q.M.M."/>
            <person name="Hossain M.Z."/>
            <person name="Ahmed R."/>
            <person name="Khan M.M."/>
            <person name="Islam R."/>
            <person name="Rashid M.M."/>
            <person name="Khan S.A."/>
            <person name="Rahman M.S."/>
            <person name="Alam M."/>
            <person name="Yahiya A.S."/>
            <person name="Khan M.S."/>
            <person name="Azam M.S."/>
            <person name="Haque T."/>
            <person name="Lashkar M.Z.H."/>
            <person name="Akhand A.I."/>
            <person name="Morshed G."/>
            <person name="Roy S."/>
            <person name="Uddin K.S."/>
            <person name="Rabeya T."/>
            <person name="Hossain A.S."/>
            <person name="Chowdhury A."/>
            <person name="Snigdha A.R."/>
            <person name="Mortoza M.S."/>
            <person name="Matin S.A."/>
            <person name="Hoque S.M.E."/>
            <person name="Islam M.K."/>
            <person name="Roy D.K."/>
            <person name="Haider R."/>
            <person name="Moosa M.M."/>
            <person name="Elias S.M."/>
            <person name="Hasan A.M."/>
            <person name="Jahan S."/>
            <person name="Shafiuddin M."/>
            <person name="Mahmood N."/>
            <person name="Shommy N.S."/>
        </authorList>
    </citation>
    <scope>NUCLEOTIDE SEQUENCE [LARGE SCALE GENOMIC DNA]</scope>
    <source>
        <strain evidence="2">cv. O-4</strain>
    </source>
</reference>
<protein>
    <submittedName>
        <fullName evidence="1">Uncharacterized protein</fullName>
    </submittedName>
</protein>
<dbReference type="EMBL" id="AWUE01019667">
    <property type="protein sequence ID" value="OMO72302.1"/>
    <property type="molecule type" value="Genomic_DNA"/>
</dbReference>
<evidence type="ECO:0000313" key="1">
    <source>
        <dbReference type="EMBL" id="OMO72302.1"/>
    </source>
</evidence>
<sequence>MSDSDCEIRYVGFYRKKAPRELGNLWVLKARKKKPGRHRKKWKVLKEEDVPKVLRKDRTRVHGSFVYEDGKQFILLVLDGWVQFLCTYNAESNSWGEKKVDHYHPTDDFPAKDFDLFLGKSFAININSVDFAIQSALGFHLEGVESMLKPSEVQVEEYLDSRDKHDLPTSEGEPYPGSWHILPLRGKNFIKGKNKKLCLLAFYEDTWVPTCYVRFATFDFVDHAKPPERKRRRHRVASEPTKAYKIENCVVESIPIAEEHKNNLLPYTMVCSQVVSSIHN</sequence>
<name>A0A1R3HPU7_9ROSI</name>
<evidence type="ECO:0000313" key="2">
    <source>
        <dbReference type="Proteomes" id="UP000187203"/>
    </source>
</evidence>
<accession>A0A1R3HPU7</accession>
<dbReference type="Proteomes" id="UP000187203">
    <property type="component" value="Unassembled WGS sequence"/>
</dbReference>
<dbReference type="AlphaFoldDB" id="A0A1R3HPU7"/>
<gene>
    <name evidence="1" type="ORF">COLO4_27705</name>
</gene>
<comment type="caution">
    <text evidence="1">The sequence shown here is derived from an EMBL/GenBank/DDBJ whole genome shotgun (WGS) entry which is preliminary data.</text>
</comment>